<keyword evidence="5" id="KW-0808">Transferase</keyword>
<comment type="similarity">
    <text evidence="1">In the N-terminal section; belongs to the CoaE family.</text>
</comment>
<comment type="similarity">
    <text evidence="2">In the C-terminal section; belongs to the UPF0157 (GrpB) family.</text>
</comment>
<gene>
    <name evidence="5" type="primary">coaE</name>
    <name evidence="7" type="ORF">FB566_5171</name>
</gene>
<dbReference type="NCBIfam" id="TIGR00152">
    <property type="entry name" value="dephospho-CoA kinase"/>
    <property type="match status" value="1"/>
</dbReference>
<dbReference type="FunCoup" id="A0A543B3Z6">
    <property type="interactions" value="90"/>
</dbReference>
<dbReference type="RefSeq" id="WP_142044961.1">
    <property type="nucleotide sequence ID" value="NZ_JBHTGS010000002.1"/>
</dbReference>
<comment type="function">
    <text evidence="5">Catalyzes the phosphorylation of the 3'-hydroxyl group of dephosphocoenzyme A to form coenzyme A.</text>
</comment>
<evidence type="ECO:0000313" key="7">
    <source>
        <dbReference type="EMBL" id="TQL79561.1"/>
    </source>
</evidence>
<dbReference type="InterPro" id="IPR043519">
    <property type="entry name" value="NT_sf"/>
</dbReference>
<keyword evidence="8" id="KW-1185">Reference proteome</keyword>
<keyword evidence="5 7" id="KW-0418">Kinase</keyword>
<dbReference type="InParanoid" id="A0A543B3Z6"/>
<dbReference type="PANTHER" id="PTHR34822:SF1">
    <property type="entry name" value="GRPB FAMILY PROTEIN"/>
    <property type="match status" value="1"/>
</dbReference>
<evidence type="ECO:0000256" key="4">
    <source>
        <dbReference type="ARBA" id="ARBA00022840"/>
    </source>
</evidence>
<dbReference type="InterPro" id="IPR027417">
    <property type="entry name" value="P-loop_NTPase"/>
</dbReference>
<comment type="catalytic activity">
    <reaction evidence="5">
        <text>3'-dephospho-CoA + ATP = ADP + CoA + H(+)</text>
        <dbReference type="Rhea" id="RHEA:18245"/>
        <dbReference type="ChEBI" id="CHEBI:15378"/>
        <dbReference type="ChEBI" id="CHEBI:30616"/>
        <dbReference type="ChEBI" id="CHEBI:57287"/>
        <dbReference type="ChEBI" id="CHEBI:57328"/>
        <dbReference type="ChEBI" id="CHEBI:456216"/>
        <dbReference type="EC" id="2.7.1.24"/>
    </reaction>
</comment>
<dbReference type="Gene3D" id="3.40.50.300">
    <property type="entry name" value="P-loop containing nucleotide triphosphate hydrolases"/>
    <property type="match status" value="1"/>
</dbReference>
<comment type="caution">
    <text evidence="7">The sequence shown here is derived from an EMBL/GenBank/DDBJ whole genome shotgun (WGS) entry which is preliminary data.</text>
</comment>
<dbReference type="EC" id="2.7.1.24" evidence="5 6"/>
<dbReference type="EMBL" id="VFOW01000001">
    <property type="protein sequence ID" value="TQL79561.1"/>
    <property type="molecule type" value="Genomic_DNA"/>
</dbReference>
<dbReference type="OrthoDB" id="9812943at2"/>
<dbReference type="Proteomes" id="UP000317043">
    <property type="component" value="Unassembled WGS sequence"/>
</dbReference>
<evidence type="ECO:0000313" key="8">
    <source>
        <dbReference type="Proteomes" id="UP000317043"/>
    </source>
</evidence>
<dbReference type="UniPathway" id="UPA00241">
    <property type="reaction ID" value="UER00356"/>
</dbReference>
<comment type="similarity">
    <text evidence="5">Belongs to the CoaE family.</text>
</comment>
<keyword evidence="5" id="KW-0173">Coenzyme A biosynthesis</keyword>
<dbReference type="SUPFAM" id="SSF52540">
    <property type="entry name" value="P-loop containing nucleoside triphosphate hydrolases"/>
    <property type="match status" value="1"/>
</dbReference>
<keyword evidence="4 5" id="KW-0067">ATP-binding</keyword>
<dbReference type="PROSITE" id="PS51219">
    <property type="entry name" value="DPCK"/>
    <property type="match status" value="1"/>
</dbReference>
<comment type="subcellular location">
    <subcellularLocation>
        <location evidence="5">Cytoplasm</location>
    </subcellularLocation>
</comment>
<dbReference type="HAMAP" id="MF_00376">
    <property type="entry name" value="Dephospho_CoA_kinase"/>
    <property type="match status" value="1"/>
</dbReference>
<sequence>MLTVGLTGGIGSGKSTVSGYLVEQGAVLIDSDVLAREVVAVGTEGLAEVVEAFGAEVLDTEGGLDRAELARRVFGDDAARRRLEKIIHPRVRARAVEITEGAPADAVVVQDIPLLTEVGLAPTFDLVMVVEAPRTLRRDRLVGRGMTLEAADARINAQTTDEQRRRVADVVIDNSGSLEATAVAVATVWRDRLIPFEDNKRHRRSVQHEGPVRVVDYDPDWPRRYERIAARLRHILGDEVERIDHIGSTSVPGLPAKDIIDVQITVTDLAVADRFADRLTDAGFPRSSIRYDDPKPDAPDRAAWRKRFHGCADPANLCNIHVRAVGSAGWAFALSMRDFLREHPDERDAYADLKRSVADEATDLVDYIQRKTPWFDELAPRLSRWAAESDVLAHYR</sequence>
<reference evidence="7 8" key="1">
    <citation type="submission" date="2019-06" db="EMBL/GenBank/DDBJ databases">
        <title>Sequencing the genomes of 1000 actinobacteria strains.</title>
        <authorList>
            <person name="Klenk H.-P."/>
        </authorList>
    </citation>
    <scope>NUCLEOTIDE SEQUENCE [LARGE SCALE GENOMIC DNA]</scope>
    <source>
        <strain evidence="7 8">DSM 45928</strain>
    </source>
</reference>
<dbReference type="NCBIfam" id="NF002879">
    <property type="entry name" value="PRK03333.1"/>
    <property type="match status" value="1"/>
</dbReference>
<dbReference type="GO" id="GO:0005737">
    <property type="term" value="C:cytoplasm"/>
    <property type="evidence" value="ECO:0007669"/>
    <property type="project" value="UniProtKB-SubCell"/>
</dbReference>
<evidence type="ECO:0000256" key="2">
    <source>
        <dbReference type="ARBA" id="ARBA00011058"/>
    </source>
</evidence>
<organism evidence="7 8">
    <name type="scientific">Stackebrandtia endophytica</name>
    <dbReference type="NCBI Taxonomy" id="1496996"/>
    <lineage>
        <taxon>Bacteria</taxon>
        <taxon>Bacillati</taxon>
        <taxon>Actinomycetota</taxon>
        <taxon>Actinomycetes</taxon>
        <taxon>Glycomycetales</taxon>
        <taxon>Glycomycetaceae</taxon>
        <taxon>Stackebrandtia</taxon>
    </lineage>
</organism>
<dbReference type="CDD" id="cd02022">
    <property type="entry name" value="DPCK"/>
    <property type="match status" value="1"/>
</dbReference>
<dbReference type="Pfam" id="PF04229">
    <property type="entry name" value="GrpB"/>
    <property type="match status" value="1"/>
</dbReference>
<dbReference type="GO" id="GO:0004140">
    <property type="term" value="F:dephospho-CoA kinase activity"/>
    <property type="evidence" value="ECO:0007669"/>
    <property type="project" value="UniProtKB-UniRule"/>
</dbReference>
<dbReference type="SUPFAM" id="SSF81301">
    <property type="entry name" value="Nucleotidyltransferase"/>
    <property type="match status" value="1"/>
</dbReference>
<dbReference type="InterPro" id="IPR001977">
    <property type="entry name" value="Depp_CoAkinase"/>
</dbReference>
<evidence type="ECO:0000256" key="1">
    <source>
        <dbReference type="ARBA" id="ARBA00008826"/>
    </source>
</evidence>
<proteinExistence type="inferred from homology"/>
<comment type="pathway">
    <text evidence="5">Cofactor biosynthesis; coenzyme A biosynthesis; CoA from (R)-pantothenate: step 5/5.</text>
</comment>
<dbReference type="Gene3D" id="3.30.460.10">
    <property type="entry name" value="Beta Polymerase, domain 2"/>
    <property type="match status" value="1"/>
</dbReference>
<dbReference type="PANTHER" id="PTHR34822">
    <property type="entry name" value="GRPB DOMAIN PROTEIN (AFU_ORTHOLOGUE AFUA_1G01530)"/>
    <property type="match status" value="1"/>
</dbReference>
<name>A0A543B3Z6_9ACTN</name>
<evidence type="ECO:0000256" key="6">
    <source>
        <dbReference type="NCBIfam" id="TIGR00152"/>
    </source>
</evidence>
<keyword evidence="5" id="KW-0963">Cytoplasm</keyword>
<dbReference type="GO" id="GO:0015937">
    <property type="term" value="P:coenzyme A biosynthetic process"/>
    <property type="evidence" value="ECO:0007669"/>
    <property type="project" value="UniProtKB-UniRule"/>
</dbReference>
<dbReference type="AlphaFoldDB" id="A0A543B3Z6"/>
<dbReference type="GO" id="GO:0005524">
    <property type="term" value="F:ATP binding"/>
    <property type="evidence" value="ECO:0007669"/>
    <property type="project" value="UniProtKB-UniRule"/>
</dbReference>
<accession>A0A543B3Z6</accession>
<feature type="binding site" evidence="5">
    <location>
        <begin position="11"/>
        <end position="16"/>
    </location>
    <ligand>
        <name>ATP</name>
        <dbReference type="ChEBI" id="CHEBI:30616"/>
    </ligand>
</feature>
<protein>
    <recommendedName>
        <fullName evidence="5 6">Dephospho-CoA kinase</fullName>
        <ecNumber evidence="5 6">2.7.1.24</ecNumber>
    </recommendedName>
    <alternativeName>
        <fullName evidence="5">Dephosphocoenzyme A kinase</fullName>
    </alternativeName>
</protein>
<keyword evidence="3 5" id="KW-0547">Nucleotide-binding</keyword>
<evidence type="ECO:0000256" key="5">
    <source>
        <dbReference type="HAMAP-Rule" id="MF_00376"/>
    </source>
</evidence>
<dbReference type="Pfam" id="PF01121">
    <property type="entry name" value="CoaE"/>
    <property type="match status" value="1"/>
</dbReference>
<evidence type="ECO:0000256" key="3">
    <source>
        <dbReference type="ARBA" id="ARBA00022741"/>
    </source>
</evidence>
<dbReference type="InterPro" id="IPR007344">
    <property type="entry name" value="GrpB/CoaE"/>
</dbReference>